<feature type="compositionally biased region" description="Polar residues" evidence="3">
    <location>
        <begin position="232"/>
        <end position="241"/>
    </location>
</feature>
<sequence length="759" mass="81619">RESGAADGSESTLASSLHRSQSGVYTCAASNSLGNASNSATFSVSVLYPPYSQGSAQCQRETREIQSLSSARCPATPSQRGSSGGHTVSGQRVRNSTGTGLYLPRALRQHTGEWRCEVESCAQHFCWRESDIQRYGFSPTDACGTPPGHLRSTPLQLESWQEAGSMPPAKSMLRNQEPAATKPSMVSSCEEGAFCSAVPQSSEPRLQIARVGLSDSGQYICRAWNSLGSTESQPVSLQVVQSPPSHRRHRRRSSGPSGRRQICRLDLPSGRQPAADDPLVEAAGPTGDRRTSLLATESGGPVYSQTSGTASTLNSAARTQRYSVAAETDTGGILFAEAVMSPGKRCSWRSGLVVEVPPEITNARDKKVGTANDPRSASLICSFILRIGQSASTWLRSRPFDRVFEVVIAILKPDAPADSSDYRTLAWDALLPPPWVTRGSMGACQPACKVLGPRLELHSLVDVTPLMLWQGPGLYEGVGRQLVATTAHAAAAAVDQPRWIGTCAVAESFTQRRLANCDRRTVTDAICARCKDGGDTGAEFGSKPAHHLLNPGEETQLRLSSATQIYRVSLCLKYRVSLPQCQPQPSFWLPAVARQFVRTLCLSLVCLCVRRCGSSGGGGARGTTNHKSAVMIETTKTTIFKGFNERLLTLTRSCMYTCCCWGLVLTDRSSNQTQETCVDSGSFSCTNGSSASPVPQPAAQPQMYRPWTSRVSWCSSISFIKIIKSKILRFFAASYCSDDVTDSGCNFSTSVSRASADSP</sequence>
<evidence type="ECO:0000256" key="2">
    <source>
        <dbReference type="ARBA" id="ARBA00023157"/>
    </source>
</evidence>
<reference evidence="6" key="1">
    <citation type="submission" date="2016-11" db="UniProtKB">
        <authorList>
            <consortium name="WormBaseParasite"/>
        </authorList>
    </citation>
    <scope>IDENTIFICATION</scope>
</reference>
<dbReference type="PROSITE" id="PS50835">
    <property type="entry name" value="IG_LIKE"/>
    <property type="match status" value="1"/>
</dbReference>
<dbReference type="Gene3D" id="2.60.40.10">
    <property type="entry name" value="Immunoglobulins"/>
    <property type="match status" value="2"/>
</dbReference>
<dbReference type="AlphaFoldDB" id="A0A1I8FAN3"/>
<dbReference type="InterPro" id="IPR013783">
    <property type="entry name" value="Ig-like_fold"/>
</dbReference>
<feature type="domain" description="Ig-like" evidence="4">
    <location>
        <begin position="143"/>
        <end position="236"/>
    </location>
</feature>
<feature type="region of interest" description="Disordered" evidence="3">
    <location>
        <begin position="232"/>
        <end position="309"/>
    </location>
</feature>
<feature type="region of interest" description="Disordered" evidence="3">
    <location>
        <begin position="67"/>
        <end position="97"/>
    </location>
</feature>
<keyword evidence="1" id="KW-0677">Repeat</keyword>
<name>A0A1I8FAN3_9PLAT</name>
<dbReference type="GO" id="GO:0007399">
    <property type="term" value="P:nervous system development"/>
    <property type="evidence" value="ECO:0007669"/>
    <property type="project" value="TreeGrafter"/>
</dbReference>
<keyword evidence="2" id="KW-1015">Disulfide bond</keyword>
<organism evidence="5 6">
    <name type="scientific">Macrostomum lignano</name>
    <dbReference type="NCBI Taxonomy" id="282301"/>
    <lineage>
        <taxon>Eukaryota</taxon>
        <taxon>Metazoa</taxon>
        <taxon>Spiralia</taxon>
        <taxon>Lophotrochozoa</taxon>
        <taxon>Platyhelminthes</taxon>
        <taxon>Rhabditophora</taxon>
        <taxon>Macrostomorpha</taxon>
        <taxon>Macrostomida</taxon>
        <taxon>Macrostomidae</taxon>
        <taxon>Macrostomum</taxon>
    </lineage>
</organism>
<dbReference type="SUPFAM" id="SSF48726">
    <property type="entry name" value="Immunoglobulin"/>
    <property type="match status" value="2"/>
</dbReference>
<accession>A0A1I8FAN3</accession>
<proteinExistence type="predicted"/>
<dbReference type="InterPro" id="IPR036179">
    <property type="entry name" value="Ig-like_dom_sf"/>
</dbReference>
<evidence type="ECO:0000313" key="5">
    <source>
        <dbReference type="Proteomes" id="UP000095280"/>
    </source>
</evidence>
<evidence type="ECO:0000256" key="1">
    <source>
        <dbReference type="ARBA" id="ARBA00022737"/>
    </source>
</evidence>
<dbReference type="GO" id="GO:0098609">
    <property type="term" value="P:cell-cell adhesion"/>
    <property type="evidence" value="ECO:0007669"/>
    <property type="project" value="TreeGrafter"/>
</dbReference>
<protein>
    <submittedName>
        <fullName evidence="6">Ig-like domain-containing protein</fullName>
    </submittedName>
</protein>
<evidence type="ECO:0000259" key="4">
    <source>
        <dbReference type="PROSITE" id="PS50835"/>
    </source>
</evidence>
<evidence type="ECO:0000256" key="3">
    <source>
        <dbReference type="SAM" id="MobiDB-lite"/>
    </source>
</evidence>
<dbReference type="Proteomes" id="UP000095280">
    <property type="component" value="Unplaced"/>
</dbReference>
<dbReference type="PANTHER" id="PTHR44170:SF54">
    <property type="entry name" value="FI24025P1"/>
    <property type="match status" value="1"/>
</dbReference>
<dbReference type="WBParaSite" id="maker-unitig_25617-snap-gene-0.1-mRNA-1">
    <property type="protein sequence ID" value="maker-unitig_25617-snap-gene-0.1-mRNA-1"/>
    <property type="gene ID" value="maker-unitig_25617-snap-gene-0.1"/>
</dbReference>
<dbReference type="PANTHER" id="PTHR44170">
    <property type="entry name" value="PROTEIN SIDEKICK"/>
    <property type="match status" value="1"/>
</dbReference>
<dbReference type="InterPro" id="IPR007110">
    <property type="entry name" value="Ig-like_dom"/>
</dbReference>
<keyword evidence="5" id="KW-1185">Reference proteome</keyword>
<dbReference type="SMART" id="SM00409">
    <property type="entry name" value="IG"/>
    <property type="match status" value="1"/>
</dbReference>
<dbReference type="InterPro" id="IPR003599">
    <property type="entry name" value="Ig_sub"/>
</dbReference>
<evidence type="ECO:0000313" key="6">
    <source>
        <dbReference type="WBParaSite" id="maker-unitig_25617-snap-gene-0.1-mRNA-1"/>
    </source>
</evidence>